<dbReference type="InterPro" id="IPR052099">
    <property type="entry name" value="Regulatory_TF_Diverse"/>
</dbReference>
<keyword evidence="5" id="KW-1185">Reference proteome</keyword>
<dbReference type="PANTHER" id="PTHR47336">
    <property type="entry name" value="TRANSCRIPTION FACTOR HMS1-RELATED"/>
    <property type="match status" value="1"/>
</dbReference>
<dbReference type="RefSeq" id="XP_018985693.1">
    <property type="nucleotide sequence ID" value="XM_019131308.2"/>
</dbReference>
<organism evidence="4 5">
    <name type="scientific">Babjeviella inositovora NRRL Y-12698</name>
    <dbReference type="NCBI Taxonomy" id="984486"/>
    <lineage>
        <taxon>Eukaryota</taxon>
        <taxon>Fungi</taxon>
        <taxon>Dikarya</taxon>
        <taxon>Ascomycota</taxon>
        <taxon>Saccharomycotina</taxon>
        <taxon>Pichiomycetes</taxon>
        <taxon>Serinales incertae sedis</taxon>
        <taxon>Babjeviella</taxon>
    </lineage>
</organism>
<dbReference type="SUPFAM" id="SSF47459">
    <property type="entry name" value="HLH, helix-loop-helix DNA-binding domain"/>
    <property type="match status" value="1"/>
</dbReference>
<feature type="non-terminal residue" evidence="4">
    <location>
        <position position="1"/>
    </location>
</feature>
<feature type="region of interest" description="Disordered" evidence="2">
    <location>
        <begin position="1"/>
        <end position="22"/>
    </location>
</feature>
<feature type="coiled-coil region" evidence="1">
    <location>
        <begin position="78"/>
        <end position="105"/>
    </location>
</feature>
<feature type="compositionally biased region" description="Basic and acidic residues" evidence="2">
    <location>
        <begin position="12"/>
        <end position="22"/>
    </location>
</feature>
<evidence type="ECO:0000259" key="3">
    <source>
        <dbReference type="PROSITE" id="PS50888"/>
    </source>
</evidence>
<accession>A0A1E3QRP1</accession>
<gene>
    <name evidence="4" type="ORF">BABINDRAFT_23324</name>
</gene>
<name>A0A1E3QRP1_9ASCO</name>
<dbReference type="Pfam" id="PF00010">
    <property type="entry name" value="HLH"/>
    <property type="match status" value="1"/>
</dbReference>
<dbReference type="AlphaFoldDB" id="A0A1E3QRP1"/>
<dbReference type="InterPro" id="IPR011598">
    <property type="entry name" value="bHLH_dom"/>
</dbReference>
<dbReference type="SMART" id="SM00353">
    <property type="entry name" value="HLH"/>
    <property type="match status" value="1"/>
</dbReference>
<dbReference type="Proteomes" id="UP000094336">
    <property type="component" value="Unassembled WGS sequence"/>
</dbReference>
<dbReference type="CDD" id="cd11395">
    <property type="entry name" value="bHLHzip_SREBP_like"/>
    <property type="match status" value="1"/>
</dbReference>
<dbReference type="GeneID" id="30149161"/>
<keyword evidence="1" id="KW-0175">Coiled coil</keyword>
<dbReference type="GO" id="GO:0046983">
    <property type="term" value="F:protein dimerization activity"/>
    <property type="evidence" value="ECO:0007669"/>
    <property type="project" value="InterPro"/>
</dbReference>
<evidence type="ECO:0000313" key="5">
    <source>
        <dbReference type="Proteomes" id="UP000094336"/>
    </source>
</evidence>
<dbReference type="Gene3D" id="4.10.280.10">
    <property type="entry name" value="Helix-loop-helix DNA-binding domain"/>
    <property type="match status" value="1"/>
</dbReference>
<dbReference type="EMBL" id="KV454430">
    <property type="protein sequence ID" value="ODQ80365.1"/>
    <property type="molecule type" value="Genomic_DNA"/>
</dbReference>
<evidence type="ECO:0000313" key="4">
    <source>
        <dbReference type="EMBL" id="ODQ80365.1"/>
    </source>
</evidence>
<sequence>SKPKRKRNPRKRLTDDQKQAHNKIEKKYRININTKIAGLQLIIPWLSKEKMAFNTGRMQGENGDEIADSQRLNKSMILEKATDYILHIQKELERVSRENEELRGQISS</sequence>
<evidence type="ECO:0000256" key="1">
    <source>
        <dbReference type="SAM" id="Coils"/>
    </source>
</evidence>
<dbReference type="STRING" id="984486.A0A1E3QRP1"/>
<feature type="compositionally biased region" description="Basic residues" evidence="2">
    <location>
        <begin position="1"/>
        <end position="11"/>
    </location>
</feature>
<dbReference type="OrthoDB" id="2133190at2759"/>
<evidence type="ECO:0000256" key="2">
    <source>
        <dbReference type="SAM" id="MobiDB-lite"/>
    </source>
</evidence>
<feature type="non-terminal residue" evidence="4">
    <location>
        <position position="108"/>
    </location>
</feature>
<protein>
    <recommendedName>
        <fullName evidence="3">BHLH domain-containing protein</fullName>
    </recommendedName>
</protein>
<dbReference type="PROSITE" id="PS50888">
    <property type="entry name" value="BHLH"/>
    <property type="match status" value="1"/>
</dbReference>
<dbReference type="PANTHER" id="PTHR47336:SF3">
    <property type="entry name" value="SERINE-RICH PROTEIN TYE7"/>
    <property type="match status" value="1"/>
</dbReference>
<reference evidence="5" key="1">
    <citation type="submission" date="2016-05" db="EMBL/GenBank/DDBJ databases">
        <title>Comparative genomics of biotechnologically important yeasts.</title>
        <authorList>
            <consortium name="DOE Joint Genome Institute"/>
            <person name="Riley R."/>
            <person name="Haridas S."/>
            <person name="Wolfe K.H."/>
            <person name="Lopes M.R."/>
            <person name="Hittinger C.T."/>
            <person name="Goker M."/>
            <person name="Salamov A."/>
            <person name="Wisecaver J."/>
            <person name="Long T.M."/>
            <person name="Aerts A.L."/>
            <person name="Barry K."/>
            <person name="Choi C."/>
            <person name="Clum A."/>
            <person name="Coughlan A.Y."/>
            <person name="Deshpande S."/>
            <person name="Douglass A.P."/>
            <person name="Hanson S.J."/>
            <person name="Klenk H.-P."/>
            <person name="Labutti K."/>
            <person name="Lapidus A."/>
            <person name="Lindquist E."/>
            <person name="Lipzen A."/>
            <person name="Meier-Kolthoff J.P."/>
            <person name="Ohm R.A."/>
            <person name="Otillar R.P."/>
            <person name="Pangilinan J."/>
            <person name="Peng Y."/>
            <person name="Rokas A."/>
            <person name="Rosa C.A."/>
            <person name="Scheuner C."/>
            <person name="Sibirny A.A."/>
            <person name="Slot J.C."/>
            <person name="Stielow J.B."/>
            <person name="Sun H."/>
            <person name="Kurtzman C.P."/>
            <person name="Blackwell M."/>
            <person name="Grigoriev I.V."/>
            <person name="Jeffries T.W."/>
        </authorList>
    </citation>
    <scope>NUCLEOTIDE SEQUENCE [LARGE SCALE GENOMIC DNA]</scope>
    <source>
        <strain evidence="5">NRRL Y-12698</strain>
    </source>
</reference>
<feature type="domain" description="BHLH" evidence="3">
    <location>
        <begin position="16"/>
        <end position="88"/>
    </location>
</feature>
<proteinExistence type="predicted"/>
<dbReference type="InterPro" id="IPR036638">
    <property type="entry name" value="HLH_DNA-bd_sf"/>
</dbReference>